<protein>
    <submittedName>
        <fullName evidence="3">Capsule biosynthesis protein</fullName>
    </submittedName>
</protein>
<dbReference type="STRING" id="456.Ljor_2405"/>
<dbReference type="PANTHER" id="PTHR33393">
    <property type="entry name" value="POLYGLUTAMINE SYNTHESIS ACCESSORY PROTEIN RV0574C-RELATED"/>
    <property type="match status" value="1"/>
</dbReference>
<evidence type="ECO:0000313" key="3">
    <source>
        <dbReference type="EMBL" id="KTD18099.1"/>
    </source>
</evidence>
<dbReference type="Pfam" id="PF09587">
    <property type="entry name" value="PGA_cap"/>
    <property type="match status" value="1"/>
</dbReference>
<dbReference type="PANTHER" id="PTHR33393:SF11">
    <property type="entry name" value="POLYGLUTAMINE SYNTHESIS ACCESSORY PROTEIN RV0574C-RELATED"/>
    <property type="match status" value="1"/>
</dbReference>
<comment type="similarity">
    <text evidence="1">Belongs to the CapA family.</text>
</comment>
<comment type="caution">
    <text evidence="3">The sequence shown here is derived from an EMBL/GenBank/DDBJ whole genome shotgun (WGS) entry which is preliminary data.</text>
</comment>
<name>A0A0W0VD93_9GAMM</name>
<reference evidence="3 4" key="1">
    <citation type="submission" date="2015-11" db="EMBL/GenBank/DDBJ databases">
        <title>Genomic analysis of 38 Legionella species identifies large and diverse effector repertoires.</title>
        <authorList>
            <person name="Burstein D."/>
            <person name="Amaro F."/>
            <person name="Zusman T."/>
            <person name="Lifshitz Z."/>
            <person name="Cohen O."/>
            <person name="Gilbert J.A."/>
            <person name="Pupko T."/>
            <person name="Shuman H.A."/>
            <person name="Segal G."/>
        </authorList>
    </citation>
    <scope>NUCLEOTIDE SEQUENCE [LARGE SCALE GENOMIC DNA]</scope>
    <source>
        <strain evidence="3 4">BL-540</strain>
    </source>
</reference>
<dbReference type="InterPro" id="IPR052169">
    <property type="entry name" value="CW_Biosynth-Accessory"/>
</dbReference>
<dbReference type="InterPro" id="IPR019079">
    <property type="entry name" value="Capsule_synth_CapA"/>
</dbReference>
<dbReference type="InterPro" id="IPR029052">
    <property type="entry name" value="Metallo-depent_PP-like"/>
</dbReference>
<dbReference type="SMART" id="SM00854">
    <property type="entry name" value="PGA_cap"/>
    <property type="match status" value="1"/>
</dbReference>
<dbReference type="Proteomes" id="UP000055035">
    <property type="component" value="Unassembled WGS sequence"/>
</dbReference>
<evidence type="ECO:0000259" key="2">
    <source>
        <dbReference type="SMART" id="SM00854"/>
    </source>
</evidence>
<accession>A0A0W0VD93</accession>
<keyword evidence="4" id="KW-1185">Reference proteome</keyword>
<dbReference type="RefSeq" id="WP_058471790.1">
    <property type="nucleotide sequence ID" value="NZ_CAAAIC010000001.1"/>
</dbReference>
<evidence type="ECO:0000313" key="4">
    <source>
        <dbReference type="Proteomes" id="UP000055035"/>
    </source>
</evidence>
<proteinExistence type="inferred from homology"/>
<dbReference type="OrthoDB" id="9810718at2"/>
<dbReference type="AlphaFoldDB" id="A0A0W0VD93"/>
<feature type="domain" description="Capsule synthesis protein CapA" evidence="2">
    <location>
        <begin position="8"/>
        <end position="255"/>
    </location>
</feature>
<sequence length="330" mass="37110">MNPEESVRVILAGDVMLGRLVREAILLKGKDYPLGMLLPLMRQGDLVLANLECAITNYSCVWSGMQKAFYFQAPPEAAQILSSCGIRVVSLANNHILDFDIQGLLDTVAYLEKENIAFAGAGETLAQARSPVYFEIKNCTFAMVAFCDHHADFAASKQHPGMAYLNLRDRDRALQQLEGSLFEMRDKGVDWPILSLHWGPNMVFRPAKAFIELAHDAIEMGYKLIFGHSAHVFQGIEVYKGCPIVYAAGDLVDDYYVDPKYKNDHQLLIELDMSKTRVKEIKIHPIFIAMVQTKPNDKQFEYIALQVQTLSAELGTLFERGYKVLRCLLG</sequence>
<dbReference type="EMBL" id="LNYJ01000011">
    <property type="protein sequence ID" value="KTD18099.1"/>
    <property type="molecule type" value="Genomic_DNA"/>
</dbReference>
<dbReference type="PATRIC" id="fig|456.5.peg.2587"/>
<gene>
    <name evidence="3" type="ORF">Ljor_2405</name>
</gene>
<dbReference type="CDD" id="cd07381">
    <property type="entry name" value="MPP_CapA"/>
    <property type="match status" value="1"/>
</dbReference>
<dbReference type="SUPFAM" id="SSF56300">
    <property type="entry name" value="Metallo-dependent phosphatases"/>
    <property type="match status" value="1"/>
</dbReference>
<dbReference type="Gene3D" id="3.60.21.10">
    <property type="match status" value="1"/>
</dbReference>
<organism evidence="3 4">
    <name type="scientific">Legionella jordanis</name>
    <dbReference type="NCBI Taxonomy" id="456"/>
    <lineage>
        <taxon>Bacteria</taxon>
        <taxon>Pseudomonadati</taxon>
        <taxon>Pseudomonadota</taxon>
        <taxon>Gammaproteobacteria</taxon>
        <taxon>Legionellales</taxon>
        <taxon>Legionellaceae</taxon>
        <taxon>Legionella</taxon>
    </lineage>
</organism>
<evidence type="ECO:0000256" key="1">
    <source>
        <dbReference type="ARBA" id="ARBA00005662"/>
    </source>
</evidence>